<keyword evidence="5 10" id="KW-0479">Metal-binding</keyword>
<dbReference type="InterPro" id="IPR045357">
    <property type="entry name" value="Aminopeptidase_N-like_N"/>
</dbReference>
<sequence length="912" mass="96687">MKACSAFGADLHPYYTFVGNLHMRASCLIGFTALLLSSTAHASPKAMTEAPAKAAIVPDANAPKGRLSDAAIPKAYRLDFTILPEADRFSGHDEIDVTLKAATKSLYIHGRDLKIGKAVAMVGGKATPAIFTQVDQSGTARLDFANVLPAGAATLAFDYTGNFGDSASGLFHVKVGDAWYSWTQFESIDARAAFPGFDEPGFKTPFTVSVTTHPGLVVIGNAPKVSVTKVAGGMEKHQLAVTKPLPTYLVAFDTGPFVHQTGTIPATPERPTPMPYGAVATHAQKDKMGYVMAETPRIVSLLEQYFGEPFPFPKLDQIGTPIMPGAMENAGADTYGDGIIFLSPGATTSDKQAFGMIVAHELSHQWFGDLVTPAWWDDIWLNESFANWMGYRIGNAWRPELNIGVGALDEGFGTMNTDALEVGRPIHQPITDNGQIDSAFDGITYGKGGQVVAMIAAYLGDEKFKAGVRLHLKRHAYGNATSEQFFRSISDAAKDPRVLSALKSFVDQQGVPVIDVRRQDNGIVASQSRYAFLGSSPPPLSWTIPFCVRVGAAKQCTLLDKTTTSIVAPASGLIMPNVGGAGYYRFDMAPADWQALIAASGTLSPGEALATTDSLWAAFRAGKAPAAWLFAEARAVAANPDSTASIDGGRRIAGLRSRGLISAASLPAYRALLASIYTPRLTALGFNPAAGAYAKDDPGRQNLRHELVNLVADDARDPAVRNKLKLAGEKYLAGDTAALDSGFLGAALTVVAEEGGLPAAKMLVDKALSSEDPGFRQAALGAAASSGRPDAANYLLSLEDKRMRSYDRIGLIFGVAGNAETRDLGIDWILANYDKLLAGGNGIFITSRLPQALAVQCGADQADRIDAKVGASIRKANVGLLNYERTLESIRHCGVLRQAKSAEIAAALASAR</sequence>
<dbReference type="GO" id="GO:0016020">
    <property type="term" value="C:membrane"/>
    <property type="evidence" value="ECO:0007669"/>
    <property type="project" value="TreeGrafter"/>
</dbReference>
<evidence type="ECO:0000256" key="7">
    <source>
        <dbReference type="ARBA" id="ARBA00022833"/>
    </source>
</evidence>
<dbReference type="Pfam" id="PF01433">
    <property type="entry name" value="Peptidase_M1"/>
    <property type="match status" value="1"/>
</dbReference>
<evidence type="ECO:0000256" key="4">
    <source>
        <dbReference type="ARBA" id="ARBA00022670"/>
    </source>
</evidence>
<dbReference type="Pfam" id="PF17900">
    <property type="entry name" value="Peptidase_M1_N"/>
    <property type="match status" value="1"/>
</dbReference>
<evidence type="ECO:0000256" key="5">
    <source>
        <dbReference type="ARBA" id="ARBA00022723"/>
    </source>
</evidence>
<dbReference type="GO" id="GO:0005615">
    <property type="term" value="C:extracellular space"/>
    <property type="evidence" value="ECO:0007669"/>
    <property type="project" value="TreeGrafter"/>
</dbReference>
<dbReference type="AlphaFoldDB" id="A0A2T5TW99"/>
<feature type="binding site" evidence="10">
    <location>
        <position position="383"/>
    </location>
    <ligand>
        <name>Zn(2+)</name>
        <dbReference type="ChEBI" id="CHEBI:29105"/>
        <note>catalytic</note>
    </ligand>
</feature>
<dbReference type="Gene3D" id="1.10.390.10">
    <property type="entry name" value="Neutral Protease Domain 2"/>
    <property type="match status" value="1"/>
</dbReference>
<evidence type="ECO:0000256" key="11">
    <source>
        <dbReference type="PIRSR" id="PIRSR634016-4"/>
    </source>
</evidence>
<feature type="binding site" evidence="10">
    <location>
        <position position="360"/>
    </location>
    <ligand>
        <name>Zn(2+)</name>
        <dbReference type="ChEBI" id="CHEBI:29105"/>
        <note>catalytic</note>
    </ligand>
</feature>
<dbReference type="EMBL" id="QAYE01000019">
    <property type="protein sequence ID" value="PTW43535.1"/>
    <property type="molecule type" value="Genomic_DNA"/>
</dbReference>
<dbReference type="PRINTS" id="PR00756">
    <property type="entry name" value="ALADIPTASE"/>
</dbReference>
<dbReference type="InterPro" id="IPR024571">
    <property type="entry name" value="ERAP1-like_C_dom"/>
</dbReference>
<dbReference type="PANTHER" id="PTHR11533:SF174">
    <property type="entry name" value="PUROMYCIN-SENSITIVE AMINOPEPTIDASE-RELATED"/>
    <property type="match status" value="1"/>
</dbReference>
<evidence type="ECO:0000256" key="6">
    <source>
        <dbReference type="ARBA" id="ARBA00022801"/>
    </source>
</evidence>
<reference evidence="17 18" key="1">
    <citation type="submission" date="2018-04" db="EMBL/GenBank/DDBJ databases">
        <title>Genomic Encyclopedia of Type Strains, Phase III (KMG-III): the genomes of soil and plant-associated and newly described type strains.</title>
        <authorList>
            <person name="Whitman W."/>
        </authorList>
    </citation>
    <scope>NUCLEOTIDE SEQUENCE [LARGE SCALE GENOMIC DNA]</scope>
    <source>
        <strain evidence="17 18">MA-olki</strain>
    </source>
</reference>
<dbReference type="GO" id="GO:0005737">
    <property type="term" value="C:cytoplasm"/>
    <property type="evidence" value="ECO:0007669"/>
    <property type="project" value="TreeGrafter"/>
</dbReference>
<keyword evidence="4 12" id="KW-0645">Protease</keyword>
<organism evidence="17 18">
    <name type="scientific">Sphingomonas faeni</name>
    <dbReference type="NCBI Taxonomy" id="185950"/>
    <lineage>
        <taxon>Bacteria</taxon>
        <taxon>Pseudomonadati</taxon>
        <taxon>Pseudomonadota</taxon>
        <taxon>Alphaproteobacteria</taxon>
        <taxon>Sphingomonadales</taxon>
        <taxon>Sphingomonadaceae</taxon>
        <taxon>Sphingomonas</taxon>
    </lineage>
</organism>
<keyword evidence="8 12" id="KW-0482">Metalloprotease</keyword>
<feature type="signal peptide" evidence="13">
    <location>
        <begin position="1"/>
        <end position="42"/>
    </location>
</feature>
<evidence type="ECO:0000256" key="8">
    <source>
        <dbReference type="ARBA" id="ARBA00023049"/>
    </source>
</evidence>
<feature type="active site" description="Proton acceptor" evidence="9">
    <location>
        <position position="361"/>
    </location>
</feature>
<dbReference type="GO" id="GO:0008270">
    <property type="term" value="F:zinc ion binding"/>
    <property type="evidence" value="ECO:0007669"/>
    <property type="project" value="UniProtKB-UniRule"/>
</dbReference>
<evidence type="ECO:0000259" key="15">
    <source>
        <dbReference type="Pfam" id="PF11838"/>
    </source>
</evidence>
<dbReference type="GO" id="GO:0042277">
    <property type="term" value="F:peptide binding"/>
    <property type="evidence" value="ECO:0007669"/>
    <property type="project" value="TreeGrafter"/>
</dbReference>
<keyword evidence="13" id="KW-0732">Signal</keyword>
<dbReference type="GO" id="GO:0043171">
    <property type="term" value="P:peptide catabolic process"/>
    <property type="evidence" value="ECO:0007669"/>
    <property type="project" value="TreeGrafter"/>
</dbReference>
<dbReference type="GO" id="GO:0016285">
    <property type="term" value="F:alanyl aminopeptidase activity"/>
    <property type="evidence" value="ECO:0007669"/>
    <property type="project" value="UniProtKB-EC"/>
</dbReference>
<dbReference type="SUPFAM" id="SSF55486">
    <property type="entry name" value="Metalloproteases ('zincins'), catalytic domain"/>
    <property type="match status" value="1"/>
</dbReference>
<dbReference type="Pfam" id="PF11838">
    <property type="entry name" value="ERAP1_C"/>
    <property type="match status" value="1"/>
</dbReference>
<feature type="domain" description="Peptidase M1 membrane alanine aminopeptidase" evidence="14">
    <location>
        <begin position="291"/>
        <end position="507"/>
    </location>
</feature>
<dbReference type="InterPro" id="IPR034016">
    <property type="entry name" value="M1_APN-typ"/>
</dbReference>
<dbReference type="PANTHER" id="PTHR11533">
    <property type="entry name" value="PROTEASE M1 ZINC METALLOPROTEASE"/>
    <property type="match status" value="1"/>
</dbReference>
<evidence type="ECO:0000259" key="16">
    <source>
        <dbReference type="Pfam" id="PF17900"/>
    </source>
</evidence>
<evidence type="ECO:0000256" key="2">
    <source>
        <dbReference type="ARBA" id="ARBA00010136"/>
    </source>
</evidence>
<dbReference type="InterPro" id="IPR042097">
    <property type="entry name" value="Aminopeptidase_N-like_N_sf"/>
</dbReference>
<keyword evidence="6 12" id="KW-0378">Hydrolase</keyword>
<dbReference type="Gene3D" id="2.60.40.1730">
    <property type="entry name" value="tricorn interacting facor f3 domain"/>
    <property type="match status" value="1"/>
</dbReference>
<evidence type="ECO:0000256" key="1">
    <source>
        <dbReference type="ARBA" id="ARBA00000098"/>
    </source>
</evidence>
<evidence type="ECO:0000256" key="12">
    <source>
        <dbReference type="RuleBase" id="RU364040"/>
    </source>
</evidence>
<dbReference type="Gene3D" id="2.60.40.1910">
    <property type="match status" value="1"/>
</dbReference>
<feature type="domain" description="Aminopeptidase N-like N-terminal" evidence="16">
    <location>
        <begin position="73"/>
        <end position="249"/>
    </location>
</feature>
<dbReference type="InterPro" id="IPR014782">
    <property type="entry name" value="Peptidase_M1_dom"/>
</dbReference>
<feature type="domain" description="ERAP1-like C-terminal" evidence="15">
    <location>
        <begin position="573"/>
        <end position="867"/>
    </location>
</feature>
<comment type="similarity">
    <text evidence="2 12">Belongs to the peptidase M1 family.</text>
</comment>
<evidence type="ECO:0000256" key="3">
    <source>
        <dbReference type="ARBA" id="ARBA00022438"/>
    </source>
</evidence>
<dbReference type="Gene3D" id="1.25.50.20">
    <property type="match status" value="1"/>
</dbReference>
<proteinExistence type="inferred from homology"/>
<dbReference type="GO" id="GO:0006508">
    <property type="term" value="P:proteolysis"/>
    <property type="evidence" value="ECO:0007669"/>
    <property type="project" value="UniProtKB-KW"/>
</dbReference>
<feature type="binding site" evidence="10">
    <location>
        <position position="364"/>
    </location>
    <ligand>
        <name>Zn(2+)</name>
        <dbReference type="ChEBI" id="CHEBI:29105"/>
        <note>catalytic</note>
    </ligand>
</feature>
<feature type="site" description="Transition state stabilizer" evidence="11">
    <location>
        <position position="445"/>
    </location>
</feature>
<feature type="chain" id="PRO_5015469285" description="Aminopeptidase" evidence="13">
    <location>
        <begin position="43"/>
        <end position="912"/>
    </location>
</feature>
<dbReference type="GO" id="GO:0070006">
    <property type="term" value="F:metalloaminopeptidase activity"/>
    <property type="evidence" value="ECO:0007669"/>
    <property type="project" value="TreeGrafter"/>
</dbReference>
<accession>A0A2T5TW99</accession>
<dbReference type="InterPro" id="IPR001930">
    <property type="entry name" value="Peptidase_M1"/>
</dbReference>
<evidence type="ECO:0000256" key="10">
    <source>
        <dbReference type="PIRSR" id="PIRSR634016-3"/>
    </source>
</evidence>
<evidence type="ECO:0000313" key="17">
    <source>
        <dbReference type="EMBL" id="PTW43535.1"/>
    </source>
</evidence>
<evidence type="ECO:0000313" key="18">
    <source>
        <dbReference type="Proteomes" id="UP000244013"/>
    </source>
</evidence>
<dbReference type="SUPFAM" id="SSF63737">
    <property type="entry name" value="Leukotriene A4 hydrolase N-terminal domain"/>
    <property type="match status" value="1"/>
</dbReference>
<evidence type="ECO:0000259" key="14">
    <source>
        <dbReference type="Pfam" id="PF01433"/>
    </source>
</evidence>
<comment type="caution">
    <text evidence="17">The sequence shown here is derived from an EMBL/GenBank/DDBJ whole genome shotgun (WGS) entry which is preliminary data.</text>
</comment>
<gene>
    <name evidence="17" type="ORF">C8J25_11910</name>
</gene>
<comment type="cofactor">
    <cofactor evidence="10 12">
        <name>Zn(2+)</name>
        <dbReference type="ChEBI" id="CHEBI:29105"/>
    </cofactor>
    <text evidence="10 12">Binds 1 zinc ion per subunit.</text>
</comment>
<evidence type="ECO:0000256" key="13">
    <source>
        <dbReference type="SAM" id="SignalP"/>
    </source>
</evidence>
<dbReference type="CDD" id="cd09601">
    <property type="entry name" value="M1_APN-Q_like"/>
    <property type="match status" value="1"/>
</dbReference>
<dbReference type="EC" id="3.4.11.-" evidence="12"/>
<dbReference type="Proteomes" id="UP000244013">
    <property type="component" value="Unassembled WGS sequence"/>
</dbReference>
<name>A0A2T5TW99_9SPHN</name>
<dbReference type="InterPro" id="IPR050344">
    <property type="entry name" value="Peptidase_M1_aminopeptidases"/>
</dbReference>
<comment type="catalytic activity">
    <reaction evidence="1">
        <text>Release of an N-terminal amino acid, Xaa-|-Yaa- from a peptide, amide or arylamide. Xaa is preferably Ala, but may be most amino acids including Pro (slow action). When a terminal hydrophobic residue is followed by a prolyl residue, the two may be released as an intact Xaa-Pro dipeptide.</text>
        <dbReference type="EC" id="3.4.11.2"/>
    </reaction>
</comment>
<keyword evidence="7 10" id="KW-0862">Zinc</keyword>
<evidence type="ECO:0000256" key="9">
    <source>
        <dbReference type="PIRSR" id="PIRSR634016-1"/>
    </source>
</evidence>
<dbReference type="InterPro" id="IPR027268">
    <property type="entry name" value="Peptidase_M4/M1_CTD_sf"/>
</dbReference>
<keyword evidence="3 12" id="KW-0031">Aminopeptidase</keyword>
<protein>
    <recommendedName>
        <fullName evidence="12">Aminopeptidase</fullName>
        <ecNumber evidence="12">3.4.11.-</ecNumber>
    </recommendedName>
</protein>